<dbReference type="EMBL" id="CP013011">
    <property type="protein sequence ID" value="ALL01750.1"/>
    <property type="molecule type" value="Genomic_DNA"/>
</dbReference>
<accession>A0A0P0N5U5</accession>
<dbReference type="AlphaFoldDB" id="A0A0P0N5U5"/>
<dbReference type="KEGG" id="pdl:Pyrde_1707"/>
<dbReference type="EMBL" id="NCQP01000002">
    <property type="protein sequence ID" value="OWJ55029.1"/>
    <property type="molecule type" value="Genomic_DNA"/>
</dbReference>
<evidence type="ECO:0000313" key="3">
    <source>
        <dbReference type="Proteomes" id="UP000058613"/>
    </source>
</evidence>
<name>A0A0P0N5U5_9CREN</name>
<reference evidence="2 4" key="2">
    <citation type="submission" date="2017-05" db="EMBL/GenBank/DDBJ databases">
        <title>The draft genome of the hyperthermophilic archaeon 'Pyrodictium delaneyi strain Hulk', an iron and nitrate reducer, reveals the capacity for sulfate reduction.</title>
        <authorList>
            <person name="Demey L.M."/>
            <person name="Miller C."/>
            <person name="Manzella M."/>
            <person name="Reguera G."/>
            <person name="Kashefi K."/>
        </authorList>
    </citation>
    <scope>NUCLEOTIDE SEQUENCE [LARGE SCALE GENOMIC DNA]</scope>
    <source>
        <strain evidence="2 4">Hulk</strain>
    </source>
</reference>
<gene>
    <name evidence="2" type="ORF">Pdsh_04875</name>
    <name evidence="1" type="ORF">Pyrde_1707</name>
</gene>
<dbReference type="GeneID" id="26100047"/>
<sequence>MVRYYVFITLIMHVKLEASIASLLANIKENSNVAIIDHDEVARRLILRAPVREAAYLQMLVDHYADTATFEVKASMKKRIDVKKLRSMNTIYRSIGNRLLFYKTCSSGAVFGEARGRDLLLKYCKKAMMVDPAALPPVLCSFDALTEGIAEVADRARGCFDEIINKLS</sequence>
<keyword evidence="4" id="KW-1185">Reference proteome</keyword>
<dbReference type="RefSeq" id="WP_055409950.1">
    <property type="nucleotide sequence ID" value="NZ_CP013011.1"/>
</dbReference>
<dbReference type="Proteomes" id="UP000196694">
    <property type="component" value="Unassembled WGS sequence"/>
</dbReference>
<evidence type="ECO:0000313" key="4">
    <source>
        <dbReference type="Proteomes" id="UP000196694"/>
    </source>
</evidence>
<evidence type="ECO:0000313" key="1">
    <source>
        <dbReference type="EMBL" id="ALL01750.1"/>
    </source>
</evidence>
<organism evidence="1 3">
    <name type="scientific">Pyrodictium delaneyi</name>
    <dbReference type="NCBI Taxonomy" id="1273541"/>
    <lineage>
        <taxon>Archaea</taxon>
        <taxon>Thermoproteota</taxon>
        <taxon>Thermoprotei</taxon>
        <taxon>Desulfurococcales</taxon>
        <taxon>Pyrodictiaceae</taxon>
        <taxon>Pyrodictium</taxon>
    </lineage>
</organism>
<protein>
    <submittedName>
        <fullName evidence="1">Uncharacterized protein</fullName>
    </submittedName>
</protein>
<proteinExistence type="predicted"/>
<dbReference type="Proteomes" id="UP000058613">
    <property type="component" value="Chromosome"/>
</dbReference>
<reference evidence="1 3" key="1">
    <citation type="submission" date="2015-10" db="EMBL/GenBank/DDBJ databases">
        <title>Complete genome sequence of hyperthermophilic archaeon Pyrodictium delaneyi Su06.</title>
        <authorList>
            <person name="Jung J.-H."/>
            <person name="Lin J."/>
            <person name="Holden J.F."/>
            <person name="Park C.-S."/>
        </authorList>
    </citation>
    <scope>NUCLEOTIDE SEQUENCE [LARGE SCALE GENOMIC DNA]</scope>
    <source>
        <strain evidence="1 3">Su06</strain>
    </source>
</reference>
<evidence type="ECO:0000313" key="2">
    <source>
        <dbReference type="EMBL" id="OWJ55029.1"/>
    </source>
</evidence>
<dbReference type="OrthoDB" id="15265at2157"/>